<protein>
    <submittedName>
        <fullName evidence="1">Uncharacterized protein</fullName>
    </submittedName>
</protein>
<organism evidence="1 2">
    <name type="scientific">Hyaloperonospora arabidopsidis (strain Emoy2)</name>
    <name type="common">Downy mildew agent</name>
    <name type="synonym">Peronospora arabidopsidis</name>
    <dbReference type="NCBI Taxonomy" id="559515"/>
    <lineage>
        <taxon>Eukaryota</taxon>
        <taxon>Sar</taxon>
        <taxon>Stramenopiles</taxon>
        <taxon>Oomycota</taxon>
        <taxon>Peronosporomycetes</taxon>
        <taxon>Peronosporales</taxon>
        <taxon>Peronosporaceae</taxon>
        <taxon>Hyaloperonospora</taxon>
    </lineage>
</organism>
<keyword evidence="2" id="KW-1185">Reference proteome</keyword>
<dbReference type="EnsemblProtists" id="HpaT805206">
    <property type="protein sequence ID" value="HpaP805206"/>
    <property type="gene ID" value="HpaG805206"/>
</dbReference>
<proteinExistence type="predicted"/>
<dbReference type="InParanoid" id="M4BFY5"/>
<reference evidence="1" key="2">
    <citation type="submission" date="2015-06" db="UniProtKB">
        <authorList>
            <consortium name="EnsemblProtists"/>
        </authorList>
    </citation>
    <scope>IDENTIFICATION</scope>
    <source>
        <strain evidence="1">Emoy2</strain>
    </source>
</reference>
<name>M4BFY5_HYAAE</name>
<dbReference type="Proteomes" id="UP000011713">
    <property type="component" value="Unassembled WGS sequence"/>
</dbReference>
<accession>M4BFY5</accession>
<dbReference type="AlphaFoldDB" id="M4BFY5"/>
<evidence type="ECO:0000313" key="2">
    <source>
        <dbReference type="Proteomes" id="UP000011713"/>
    </source>
</evidence>
<evidence type="ECO:0000313" key="1">
    <source>
        <dbReference type="EnsemblProtists" id="HpaP805206"/>
    </source>
</evidence>
<dbReference type="HOGENOM" id="CLU_2269000_0_0_1"/>
<reference evidence="2" key="1">
    <citation type="journal article" date="2010" name="Science">
        <title>Signatures of adaptation to obligate biotrophy in the Hyaloperonospora arabidopsidis genome.</title>
        <authorList>
            <person name="Baxter L."/>
            <person name="Tripathy S."/>
            <person name="Ishaque N."/>
            <person name="Boot N."/>
            <person name="Cabral A."/>
            <person name="Kemen E."/>
            <person name="Thines M."/>
            <person name="Ah-Fong A."/>
            <person name="Anderson R."/>
            <person name="Badejoko W."/>
            <person name="Bittner-Eddy P."/>
            <person name="Boore J.L."/>
            <person name="Chibucos M.C."/>
            <person name="Coates M."/>
            <person name="Dehal P."/>
            <person name="Delehaunty K."/>
            <person name="Dong S."/>
            <person name="Downton P."/>
            <person name="Dumas B."/>
            <person name="Fabro G."/>
            <person name="Fronick C."/>
            <person name="Fuerstenberg S.I."/>
            <person name="Fulton L."/>
            <person name="Gaulin E."/>
            <person name="Govers F."/>
            <person name="Hughes L."/>
            <person name="Humphray S."/>
            <person name="Jiang R.H."/>
            <person name="Judelson H."/>
            <person name="Kamoun S."/>
            <person name="Kyung K."/>
            <person name="Meijer H."/>
            <person name="Minx P."/>
            <person name="Morris P."/>
            <person name="Nelson J."/>
            <person name="Phuntumart V."/>
            <person name="Qutob D."/>
            <person name="Rehmany A."/>
            <person name="Rougon-Cardoso A."/>
            <person name="Ryden P."/>
            <person name="Torto-Alalibo T."/>
            <person name="Studholme D."/>
            <person name="Wang Y."/>
            <person name="Win J."/>
            <person name="Wood J."/>
            <person name="Clifton S.W."/>
            <person name="Rogers J."/>
            <person name="Van den Ackerveken G."/>
            <person name="Jones J.D."/>
            <person name="McDowell J.M."/>
            <person name="Beynon J."/>
            <person name="Tyler B.M."/>
        </authorList>
    </citation>
    <scope>NUCLEOTIDE SEQUENCE [LARGE SCALE GENOMIC DNA]</scope>
    <source>
        <strain evidence="2">Emoy2</strain>
    </source>
</reference>
<dbReference type="EMBL" id="JH598219">
    <property type="status" value="NOT_ANNOTATED_CDS"/>
    <property type="molecule type" value="Genomic_DNA"/>
</dbReference>
<dbReference type="VEuPathDB" id="FungiDB:HpaG805206"/>
<sequence length="103" mass="12037">MLFPFVSLWYLAKRLLKPSLKFFELNDIGLSIRAIADLTLKTDFYIAANYIIANRKQYICYYMGRLLIFTEWSVFARVACTQGVRCIFVCTVMLLQKYDVTPS</sequence>